<dbReference type="InterPro" id="IPR032710">
    <property type="entry name" value="NTF2-like_dom_sf"/>
</dbReference>
<evidence type="ECO:0000313" key="4">
    <source>
        <dbReference type="Proteomes" id="UP001310248"/>
    </source>
</evidence>
<sequence>MIKKNSMLRLIGLIAMFQLSAVHADSDVAKQADSAKTLETAQAFLWAAGSGDMEKLDSLMSDDFVWHNEGDSNIPWIGNWQGKETVLNSFLPKFGAGLKVTSWTTDYSFANGEQAVFMGTMSAIANESGIDTGKFSWAVRVHVVDGKVKSWNWFEDSYAVSKAYHAK</sequence>
<dbReference type="SUPFAM" id="SSF54427">
    <property type="entry name" value="NTF2-like"/>
    <property type="match status" value="1"/>
</dbReference>
<name>A0ABU7G6M7_9ALTE</name>
<feature type="domain" description="SnoaL-like" evidence="2">
    <location>
        <begin position="42"/>
        <end position="150"/>
    </location>
</feature>
<accession>A0ABU7G6M7</accession>
<organism evidence="3 4">
    <name type="scientific">Agarivorans aestuarii</name>
    <dbReference type="NCBI Taxonomy" id="1563703"/>
    <lineage>
        <taxon>Bacteria</taxon>
        <taxon>Pseudomonadati</taxon>
        <taxon>Pseudomonadota</taxon>
        <taxon>Gammaproteobacteria</taxon>
        <taxon>Alteromonadales</taxon>
        <taxon>Alteromonadaceae</taxon>
        <taxon>Agarivorans</taxon>
    </lineage>
</organism>
<proteinExistence type="predicted"/>
<reference evidence="3 4" key="2">
    <citation type="submission" date="2023-12" db="EMBL/GenBank/DDBJ databases">
        <authorList>
            <consortium name="Cladostephus spongiosus"/>
            <person name="Lorente B."/>
            <person name="Cabral C."/>
            <person name="Frias J."/>
            <person name="Faria J."/>
            <person name="Toubarro D."/>
        </authorList>
    </citation>
    <scope>NUCLEOTIDE SEQUENCE [LARGE SCALE GENOMIC DNA]</scope>
    <source>
        <strain evidence="3 4">ZMCS4</strain>
    </source>
</reference>
<dbReference type="Proteomes" id="UP001310248">
    <property type="component" value="Unassembled WGS sequence"/>
</dbReference>
<evidence type="ECO:0000256" key="1">
    <source>
        <dbReference type="SAM" id="SignalP"/>
    </source>
</evidence>
<feature type="chain" id="PRO_5046512478" evidence="1">
    <location>
        <begin position="25"/>
        <end position="167"/>
    </location>
</feature>
<evidence type="ECO:0000313" key="3">
    <source>
        <dbReference type="EMBL" id="MEE1674925.1"/>
    </source>
</evidence>
<dbReference type="Gene3D" id="3.10.450.50">
    <property type="match status" value="1"/>
</dbReference>
<gene>
    <name evidence="3" type="ORF">SNR37_000245</name>
</gene>
<keyword evidence="4" id="KW-1185">Reference proteome</keyword>
<dbReference type="InterPro" id="IPR037401">
    <property type="entry name" value="SnoaL-like"/>
</dbReference>
<comment type="caution">
    <text evidence="3">The sequence shown here is derived from an EMBL/GenBank/DDBJ whole genome shotgun (WGS) entry which is preliminary data.</text>
</comment>
<dbReference type="EMBL" id="JAYDYW010000010">
    <property type="protein sequence ID" value="MEE1674925.1"/>
    <property type="molecule type" value="Genomic_DNA"/>
</dbReference>
<dbReference type="Pfam" id="PF12680">
    <property type="entry name" value="SnoaL_2"/>
    <property type="match status" value="1"/>
</dbReference>
<keyword evidence="1" id="KW-0732">Signal</keyword>
<dbReference type="RefSeq" id="WP_329775942.1">
    <property type="nucleotide sequence ID" value="NZ_JAYDYW010000010.1"/>
</dbReference>
<evidence type="ECO:0000259" key="2">
    <source>
        <dbReference type="Pfam" id="PF12680"/>
    </source>
</evidence>
<reference evidence="4" key="1">
    <citation type="submission" date="2023-07" db="EMBL/GenBank/DDBJ databases">
        <title>Draft genome sequence of Agarivorans aestuarii strain ZMCS4, a CAZymes producing bacteria isolated from the marine brown algae Clodostephus spongiosus.</title>
        <authorList>
            <person name="Lorente B."/>
            <person name="Cabral C."/>
            <person name="Frias J."/>
            <person name="Faria J."/>
            <person name="Toubarro D."/>
        </authorList>
    </citation>
    <scope>NUCLEOTIDE SEQUENCE [LARGE SCALE GENOMIC DNA]</scope>
    <source>
        <strain evidence="4">ZMCS4</strain>
    </source>
</reference>
<feature type="signal peptide" evidence="1">
    <location>
        <begin position="1"/>
        <end position="24"/>
    </location>
</feature>
<protein>
    <submittedName>
        <fullName evidence="3">Nuclear transport factor 2 family protein</fullName>
    </submittedName>
</protein>